<organism evidence="5 6">
    <name type="scientific">Nocardioides oceani</name>
    <dbReference type="NCBI Taxonomy" id="3058369"/>
    <lineage>
        <taxon>Bacteria</taxon>
        <taxon>Bacillati</taxon>
        <taxon>Actinomycetota</taxon>
        <taxon>Actinomycetes</taxon>
        <taxon>Propionibacteriales</taxon>
        <taxon>Nocardioidaceae</taxon>
        <taxon>Nocardioides</taxon>
    </lineage>
</organism>
<name>A0ABT8FMC9_9ACTN</name>
<evidence type="ECO:0000256" key="1">
    <source>
        <dbReference type="ARBA" id="ARBA00011046"/>
    </source>
</evidence>
<accession>A0ABT8FMC9</accession>
<dbReference type="InterPro" id="IPR036390">
    <property type="entry name" value="WH_DNA-bd_sf"/>
</dbReference>
<comment type="caution">
    <text evidence="5">The sequence shown here is derived from an EMBL/GenBank/DDBJ whole genome shotgun (WGS) entry which is preliminary data.</text>
</comment>
<keyword evidence="3" id="KW-0238">DNA-binding</keyword>
<keyword evidence="2" id="KW-0805">Transcription regulation</keyword>
<evidence type="ECO:0000256" key="2">
    <source>
        <dbReference type="ARBA" id="ARBA00023015"/>
    </source>
</evidence>
<dbReference type="EMBL" id="JAUHJQ010000027">
    <property type="protein sequence ID" value="MDN4175819.1"/>
    <property type="molecule type" value="Genomic_DNA"/>
</dbReference>
<dbReference type="Gene3D" id="6.10.140.850">
    <property type="match status" value="1"/>
</dbReference>
<sequence>MARLGQLEAAVMERLWSWDRPVAVREVLEDMQRERQIAYTTVMTVLDNLHRKGMVLREKTGRAYVYRPTRSRATHAAELMEQVLASTSDRGTALLRFVEHLSPGEVSDLRAVLNTMPDQAPEER</sequence>
<keyword evidence="4" id="KW-0804">Transcription</keyword>
<evidence type="ECO:0000313" key="6">
    <source>
        <dbReference type="Proteomes" id="UP001168620"/>
    </source>
</evidence>
<dbReference type="RefSeq" id="WP_300955228.1">
    <property type="nucleotide sequence ID" value="NZ_JAUHJQ010000027.1"/>
</dbReference>
<dbReference type="InterPro" id="IPR005650">
    <property type="entry name" value="BlaI_family"/>
</dbReference>
<dbReference type="PIRSF" id="PIRSF019455">
    <property type="entry name" value="CopR_AtkY"/>
    <property type="match status" value="1"/>
</dbReference>
<dbReference type="InterPro" id="IPR036388">
    <property type="entry name" value="WH-like_DNA-bd_sf"/>
</dbReference>
<protein>
    <submittedName>
        <fullName evidence="5">BlaI/MecI/CopY family transcriptional regulator</fullName>
    </submittedName>
</protein>
<proteinExistence type="inferred from homology"/>
<gene>
    <name evidence="5" type="ORF">QWY28_22860</name>
</gene>
<evidence type="ECO:0000313" key="5">
    <source>
        <dbReference type="EMBL" id="MDN4175819.1"/>
    </source>
</evidence>
<evidence type="ECO:0000256" key="3">
    <source>
        <dbReference type="ARBA" id="ARBA00023125"/>
    </source>
</evidence>
<dbReference type="Pfam" id="PF03965">
    <property type="entry name" value="Penicillinase_R"/>
    <property type="match status" value="1"/>
</dbReference>
<dbReference type="Proteomes" id="UP001168620">
    <property type="component" value="Unassembled WGS sequence"/>
</dbReference>
<dbReference type="Gene3D" id="1.10.10.10">
    <property type="entry name" value="Winged helix-like DNA-binding domain superfamily/Winged helix DNA-binding domain"/>
    <property type="match status" value="1"/>
</dbReference>
<reference evidence="5" key="1">
    <citation type="submission" date="2023-06" db="EMBL/GenBank/DDBJ databases">
        <title>Draft genome sequence of Nocardioides sp. SOB77.</title>
        <authorList>
            <person name="Zhang G."/>
        </authorList>
    </citation>
    <scope>NUCLEOTIDE SEQUENCE</scope>
    <source>
        <strain evidence="5">SOB77</strain>
    </source>
</reference>
<dbReference type="SUPFAM" id="SSF46785">
    <property type="entry name" value="Winged helix' DNA-binding domain"/>
    <property type="match status" value="1"/>
</dbReference>
<comment type="similarity">
    <text evidence="1">Belongs to the BlaI transcriptional regulatory family.</text>
</comment>
<keyword evidence="6" id="KW-1185">Reference proteome</keyword>
<evidence type="ECO:0000256" key="4">
    <source>
        <dbReference type="ARBA" id="ARBA00023163"/>
    </source>
</evidence>